<evidence type="ECO:0000256" key="9">
    <source>
        <dbReference type="ARBA" id="ARBA00023170"/>
    </source>
</evidence>
<evidence type="ECO:0000256" key="8">
    <source>
        <dbReference type="ARBA" id="ARBA00023136"/>
    </source>
</evidence>
<dbReference type="InterPro" id="IPR000531">
    <property type="entry name" value="Beta-barrel_TonB"/>
</dbReference>
<dbReference type="InterPro" id="IPR036942">
    <property type="entry name" value="Beta-barrel_TonB_sf"/>
</dbReference>
<name>A0ABV4N4N1_9VIBR</name>
<dbReference type="Gene3D" id="2.40.170.20">
    <property type="entry name" value="TonB-dependent receptor, beta-barrel domain"/>
    <property type="match status" value="1"/>
</dbReference>
<evidence type="ECO:0000256" key="4">
    <source>
        <dbReference type="ARBA" id="ARBA00022452"/>
    </source>
</evidence>
<keyword evidence="6 13" id="KW-0732">Signal</keyword>
<evidence type="ECO:0000256" key="6">
    <source>
        <dbReference type="ARBA" id="ARBA00022729"/>
    </source>
</evidence>
<evidence type="ECO:0000256" key="7">
    <source>
        <dbReference type="ARBA" id="ARBA00023077"/>
    </source>
</evidence>
<evidence type="ECO:0000259" key="14">
    <source>
        <dbReference type="Pfam" id="PF00593"/>
    </source>
</evidence>
<dbReference type="NCBIfam" id="TIGR01786">
    <property type="entry name" value="TonB-hemlactrns"/>
    <property type="match status" value="1"/>
</dbReference>
<keyword evidence="10 11" id="KW-0998">Cell outer membrane</keyword>
<dbReference type="PANTHER" id="PTHR30069:SF29">
    <property type="entry name" value="HEMOGLOBIN AND HEMOGLOBIN-HAPTOGLOBIN-BINDING PROTEIN 1-RELATED"/>
    <property type="match status" value="1"/>
</dbReference>
<gene>
    <name evidence="16" type="ORF">AB6D66_24275</name>
</gene>
<dbReference type="InterPro" id="IPR039426">
    <property type="entry name" value="TonB-dep_rcpt-like"/>
</dbReference>
<feature type="domain" description="TonB-dependent receptor-like beta-barrel" evidence="14">
    <location>
        <begin position="246"/>
        <end position="679"/>
    </location>
</feature>
<organism evidence="16 17">
    <name type="scientific">Vibrio pomeroyi</name>
    <dbReference type="NCBI Taxonomy" id="198832"/>
    <lineage>
        <taxon>Bacteria</taxon>
        <taxon>Pseudomonadati</taxon>
        <taxon>Pseudomonadota</taxon>
        <taxon>Gammaproteobacteria</taxon>
        <taxon>Vibrionales</taxon>
        <taxon>Vibrionaceae</taxon>
        <taxon>Vibrio</taxon>
    </lineage>
</organism>
<dbReference type="InterPro" id="IPR010949">
    <property type="entry name" value="TonB_Hb/transfer/lactofer_rcpt"/>
</dbReference>
<evidence type="ECO:0000313" key="16">
    <source>
        <dbReference type="EMBL" id="MEZ8724197.1"/>
    </source>
</evidence>
<keyword evidence="8 11" id="KW-0472">Membrane</keyword>
<keyword evidence="17" id="KW-1185">Reference proteome</keyword>
<dbReference type="InterPro" id="IPR011276">
    <property type="entry name" value="TonB_haem/Hb_rcpt"/>
</dbReference>
<keyword evidence="7 12" id="KW-0798">TonB box</keyword>
<evidence type="ECO:0000256" key="1">
    <source>
        <dbReference type="ARBA" id="ARBA00004571"/>
    </source>
</evidence>
<feature type="signal peptide" evidence="13">
    <location>
        <begin position="1"/>
        <end position="22"/>
    </location>
</feature>
<comment type="similarity">
    <text evidence="2">Belongs to the TonB-dependent receptor family. Hemoglobin/haptoglobin binding protein subfamily.</text>
</comment>
<proteinExistence type="inferred from homology"/>
<dbReference type="Pfam" id="PF07715">
    <property type="entry name" value="Plug"/>
    <property type="match status" value="1"/>
</dbReference>
<keyword evidence="4 11" id="KW-1134">Transmembrane beta strand</keyword>
<comment type="caution">
    <text evidence="16">The sequence shown here is derived from an EMBL/GenBank/DDBJ whole genome shotgun (WGS) entry which is preliminary data.</text>
</comment>
<dbReference type="NCBIfam" id="TIGR01785">
    <property type="entry name" value="TonB-hemin"/>
    <property type="match status" value="1"/>
</dbReference>
<evidence type="ECO:0000256" key="12">
    <source>
        <dbReference type="RuleBase" id="RU003357"/>
    </source>
</evidence>
<evidence type="ECO:0000259" key="15">
    <source>
        <dbReference type="Pfam" id="PF07715"/>
    </source>
</evidence>
<dbReference type="Gene3D" id="2.170.130.10">
    <property type="entry name" value="TonB-dependent receptor, plug domain"/>
    <property type="match status" value="1"/>
</dbReference>
<dbReference type="PANTHER" id="PTHR30069">
    <property type="entry name" value="TONB-DEPENDENT OUTER MEMBRANE RECEPTOR"/>
    <property type="match status" value="1"/>
</dbReference>
<dbReference type="RefSeq" id="WP_372126522.1">
    <property type="nucleotide sequence ID" value="NZ_JBFSSG010000101.1"/>
</dbReference>
<evidence type="ECO:0000256" key="3">
    <source>
        <dbReference type="ARBA" id="ARBA00022448"/>
    </source>
</evidence>
<keyword evidence="5 11" id="KW-0812">Transmembrane</keyword>
<dbReference type="Proteomes" id="UP001570071">
    <property type="component" value="Unassembled WGS sequence"/>
</dbReference>
<sequence length="715" mass="79130">MYKQSLLSASIVLALSSTSAFAEDYALFDEVVVSSTRTNQTLINTAASVTVISDKEIEENMAKDVNEIFEYTPGVTMNSSSRQGAQTINIRGMEGKRVKILVDGSSQPGSFDGGPYAFINSSGISIDPDMLKSVEIIKGAASSLHGSDAIGGVVAFETKDPSDFLKDGKDFGGQAKLSYSSEDNSFSEHVALANRFGDLETLVAYTRRDGEELQNFRNSSDLENYAVENQDTSADNLLVKLQYQLNESHRIEFLAELIKDTSDSDIYHSSYDSYTGEDDTKQNRFAIKHIWFADGSIADTVTSKVSYISKEENGVTKRFKPAGPGFPPYVPANNDNLQTKDYDYTEDKVEIETQLDKQINNHYLVYGATYTHSDISNTNMEYNSDPDTDDQLYVYTPDAKEQKFGLFIQDEISLVNDKLIVTPGVRFDYFSTDPGKNTGESLTDFSDSAVTGRLGTTYKLTDTGTVFGQISQGFRAPSFDELYYTYDNPGHGYVNDPNPDLKSETSISYELGYRHNTQASSSEIAAYYSDYDDFIETVITKKENGMTHYSNVNLDSATIKGVEFSNTLLWDVLVGAPEGISTHFVASYTEGEDGNGNALNSVNPWNAVLGLNYDAPSQNWGTSLKLNYTASKSGSDINFDDENGGNAGQAELPSATVVDLTAYYKPMKDLTIRGGVFNLTNEEYYRWNDVRGDDELYKENTQAERNYGISAKYEF</sequence>
<dbReference type="EMBL" id="JBFSSG010000101">
    <property type="protein sequence ID" value="MEZ8724197.1"/>
    <property type="molecule type" value="Genomic_DNA"/>
</dbReference>
<keyword evidence="3 11" id="KW-0813">Transport</keyword>
<dbReference type="CDD" id="cd01347">
    <property type="entry name" value="ligand_gated_channel"/>
    <property type="match status" value="1"/>
</dbReference>
<reference evidence="16 17" key="1">
    <citation type="journal article" date="2024" name="ISME J.">
        <title>Tailless and filamentous prophages are predominant in marine Vibrio.</title>
        <authorList>
            <person name="Steensen K."/>
            <person name="Seneca J."/>
            <person name="Bartlau N."/>
            <person name="Yu X.A."/>
            <person name="Hussain F.A."/>
            <person name="Polz M.F."/>
        </authorList>
    </citation>
    <scope>NUCLEOTIDE SEQUENCE [LARGE SCALE GENOMIC DNA]</scope>
    <source>
        <strain evidence="16 17">10N.239.312.F12</strain>
    </source>
</reference>
<evidence type="ECO:0000256" key="13">
    <source>
        <dbReference type="SAM" id="SignalP"/>
    </source>
</evidence>
<dbReference type="InterPro" id="IPR012910">
    <property type="entry name" value="Plug_dom"/>
</dbReference>
<comment type="subcellular location">
    <subcellularLocation>
        <location evidence="1 11">Cell outer membrane</location>
        <topology evidence="1 11">Multi-pass membrane protein</topology>
    </subcellularLocation>
</comment>
<keyword evidence="9 16" id="KW-0675">Receptor</keyword>
<evidence type="ECO:0000256" key="10">
    <source>
        <dbReference type="ARBA" id="ARBA00023237"/>
    </source>
</evidence>
<accession>A0ABV4N4N1</accession>
<feature type="chain" id="PRO_5045336173" evidence="13">
    <location>
        <begin position="23"/>
        <end position="715"/>
    </location>
</feature>
<dbReference type="SUPFAM" id="SSF56935">
    <property type="entry name" value="Porins"/>
    <property type="match status" value="1"/>
</dbReference>
<evidence type="ECO:0000313" key="17">
    <source>
        <dbReference type="Proteomes" id="UP001570071"/>
    </source>
</evidence>
<dbReference type="Pfam" id="PF00593">
    <property type="entry name" value="TonB_dep_Rec_b-barrel"/>
    <property type="match status" value="1"/>
</dbReference>
<dbReference type="InterPro" id="IPR037066">
    <property type="entry name" value="Plug_dom_sf"/>
</dbReference>
<evidence type="ECO:0000256" key="11">
    <source>
        <dbReference type="PROSITE-ProRule" id="PRU01360"/>
    </source>
</evidence>
<dbReference type="PROSITE" id="PS52016">
    <property type="entry name" value="TONB_DEPENDENT_REC_3"/>
    <property type="match status" value="1"/>
</dbReference>
<evidence type="ECO:0000256" key="5">
    <source>
        <dbReference type="ARBA" id="ARBA00022692"/>
    </source>
</evidence>
<protein>
    <submittedName>
        <fullName evidence="16">TonB-dependent hemoglobin/transferrin/lactoferrin family receptor</fullName>
    </submittedName>
</protein>
<feature type="domain" description="TonB-dependent receptor plug" evidence="15">
    <location>
        <begin position="43"/>
        <end position="153"/>
    </location>
</feature>
<evidence type="ECO:0000256" key="2">
    <source>
        <dbReference type="ARBA" id="ARBA00008143"/>
    </source>
</evidence>